<keyword evidence="3" id="KW-1185">Reference proteome</keyword>
<evidence type="ECO:0000313" key="2">
    <source>
        <dbReference type="EMBL" id="CAF24438.1"/>
    </source>
</evidence>
<feature type="transmembrane region" description="Helical" evidence="1">
    <location>
        <begin position="138"/>
        <end position="157"/>
    </location>
</feature>
<evidence type="ECO:0000256" key="1">
    <source>
        <dbReference type="SAM" id="Phobius"/>
    </source>
</evidence>
<dbReference type="KEGG" id="pcu:PC_RS08210"/>
<dbReference type="eggNOG" id="ENOG503438E">
    <property type="taxonomic scope" value="Bacteria"/>
</dbReference>
<dbReference type="RefSeq" id="WP_011176259.1">
    <property type="nucleotide sequence ID" value="NC_005861.2"/>
</dbReference>
<feature type="transmembrane region" description="Helical" evidence="1">
    <location>
        <begin position="111"/>
        <end position="132"/>
    </location>
</feature>
<keyword evidence="1" id="KW-1133">Transmembrane helix</keyword>
<dbReference type="HOGENOM" id="CLU_1609253_0_0_0"/>
<keyword evidence="1" id="KW-0472">Membrane</keyword>
<gene>
    <name evidence="2" type="ORF">PC_RS08210</name>
</gene>
<dbReference type="Proteomes" id="UP000000529">
    <property type="component" value="Chromosome"/>
</dbReference>
<reference evidence="2 3" key="1">
    <citation type="journal article" date="2004" name="Science">
        <title>Illuminating the evolutionary history of chlamydiae.</title>
        <authorList>
            <person name="Horn M."/>
            <person name="Collingro A."/>
            <person name="Schmitz-Esser S."/>
            <person name="Beier C.L."/>
            <person name="Purkhold U."/>
            <person name="Fartmann B."/>
            <person name="Brandt P."/>
            <person name="Nyakatura G.J."/>
            <person name="Droege M."/>
            <person name="Frishman D."/>
            <person name="Rattei T."/>
            <person name="Mewes H."/>
            <person name="Wagner M."/>
        </authorList>
    </citation>
    <scope>NUCLEOTIDE SEQUENCE [LARGE SCALE GENOMIC DNA]</scope>
    <source>
        <strain evidence="2 3">UWE25</strain>
    </source>
</reference>
<dbReference type="AlphaFoldDB" id="Q6MAG1"/>
<evidence type="ECO:0000313" key="3">
    <source>
        <dbReference type="Proteomes" id="UP000000529"/>
    </source>
</evidence>
<dbReference type="EMBL" id="BX908798">
    <property type="protein sequence ID" value="CAF24438.1"/>
    <property type="molecule type" value="Genomic_DNA"/>
</dbReference>
<accession>Q6MAG1</accession>
<name>Q6MAG1_PARUW</name>
<proteinExistence type="predicted"/>
<organism evidence="2 3">
    <name type="scientific">Protochlamydia amoebophila (strain UWE25)</name>
    <dbReference type="NCBI Taxonomy" id="264201"/>
    <lineage>
        <taxon>Bacteria</taxon>
        <taxon>Pseudomonadati</taxon>
        <taxon>Chlamydiota</taxon>
        <taxon>Chlamydiia</taxon>
        <taxon>Parachlamydiales</taxon>
        <taxon>Parachlamydiaceae</taxon>
        <taxon>Candidatus Protochlamydia</taxon>
    </lineage>
</organism>
<keyword evidence="1" id="KW-0812">Transmembrane</keyword>
<feature type="transmembrane region" description="Helical" evidence="1">
    <location>
        <begin position="66"/>
        <end position="90"/>
    </location>
</feature>
<sequence length="165" mass="18327">MNVYVSTGTVINHQFNYRVDMIYSKLRTHTNIITSSLSNTLKKIEIFIRNNLHNILFLSASCATAYFSPSLFIMGAVLAIVLRFEVRYLFNEYIKKEHNPYLDGTKFGPNYVNNTSLLIATVAAIDSIALGTFFTTNYIGVSLFPFAGGLAAGNILAQKGIDLLV</sequence>
<dbReference type="STRING" id="264201.pc1714"/>
<dbReference type="OrthoDB" id="9995742at2"/>
<protein>
    <submittedName>
        <fullName evidence="2">Uncharacterized protein</fullName>
    </submittedName>
</protein>